<dbReference type="EC" id="3.1.-.-" evidence="5"/>
<dbReference type="Proteomes" id="UP000607397">
    <property type="component" value="Unassembled WGS sequence"/>
</dbReference>
<evidence type="ECO:0000256" key="2">
    <source>
        <dbReference type="ARBA" id="ARBA00022722"/>
    </source>
</evidence>
<evidence type="ECO:0000256" key="1">
    <source>
        <dbReference type="ARBA" id="ARBA00022649"/>
    </source>
</evidence>
<protein>
    <recommendedName>
        <fullName evidence="5">Ribonuclease VapC</fullName>
        <shortName evidence="5">RNase VapC</shortName>
        <ecNumber evidence="5">3.1.-.-</ecNumber>
    </recommendedName>
    <alternativeName>
        <fullName evidence="5">Toxin VapC</fullName>
    </alternativeName>
</protein>
<dbReference type="GO" id="GO:0016787">
    <property type="term" value="F:hydrolase activity"/>
    <property type="evidence" value="ECO:0007669"/>
    <property type="project" value="UniProtKB-KW"/>
</dbReference>
<dbReference type="Gene3D" id="3.40.50.1010">
    <property type="entry name" value="5'-nuclease"/>
    <property type="match status" value="1"/>
</dbReference>
<evidence type="ECO:0000259" key="7">
    <source>
        <dbReference type="Pfam" id="PF01850"/>
    </source>
</evidence>
<dbReference type="SUPFAM" id="SSF88723">
    <property type="entry name" value="PIN domain-like"/>
    <property type="match status" value="1"/>
</dbReference>
<comment type="similarity">
    <text evidence="5">Belongs to the PINc/VapC protein family.</text>
</comment>
<dbReference type="RefSeq" id="WP_161824876.1">
    <property type="nucleotide sequence ID" value="NZ_WVIC01000012.1"/>
</dbReference>
<keyword evidence="1 5" id="KW-1277">Toxin-antitoxin system</keyword>
<dbReference type="InterPro" id="IPR052106">
    <property type="entry name" value="PINc/VapC_TA"/>
</dbReference>
<feature type="binding site" evidence="5">
    <location>
        <position position="104"/>
    </location>
    <ligand>
        <name>Mg(2+)</name>
        <dbReference type="ChEBI" id="CHEBI:18420"/>
    </ligand>
</feature>
<keyword evidence="6" id="KW-1133">Transmembrane helix</keyword>
<evidence type="ECO:0000313" key="8">
    <source>
        <dbReference type="EMBL" id="NCJ06397.1"/>
    </source>
</evidence>
<keyword evidence="2 5" id="KW-0540">Nuclease</keyword>
<keyword evidence="5" id="KW-0800">Toxin</keyword>
<comment type="function">
    <text evidence="5">Toxic component of a toxin-antitoxin (TA) system. An RNase.</text>
</comment>
<dbReference type="EMBL" id="WVIC01000012">
    <property type="protein sequence ID" value="NCJ06397.1"/>
    <property type="molecule type" value="Genomic_DNA"/>
</dbReference>
<accession>A0A8K1ZZ72</accession>
<dbReference type="InterPro" id="IPR002716">
    <property type="entry name" value="PIN_dom"/>
</dbReference>
<dbReference type="AlphaFoldDB" id="A0A8K1ZZ72"/>
<dbReference type="GO" id="GO:0004540">
    <property type="term" value="F:RNA nuclease activity"/>
    <property type="evidence" value="ECO:0007669"/>
    <property type="project" value="InterPro"/>
</dbReference>
<dbReference type="InterPro" id="IPR029060">
    <property type="entry name" value="PIN-like_dom_sf"/>
</dbReference>
<evidence type="ECO:0000313" key="9">
    <source>
        <dbReference type="Proteomes" id="UP000607397"/>
    </source>
</evidence>
<keyword evidence="3 5" id="KW-0479">Metal-binding</keyword>
<dbReference type="PANTHER" id="PTHR38826:SF5">
    <property type="entry name" value="RIBONUCLEASE VAPC13"/>
    <property type="match status" value="1"/>
</dbReference>
<keyword evidence="5" id="KW-0460">Magnesium</keyword>
<comment type="caution">
    <text evidence="8">The sequence shown here is derived from an EMBL/GenBank/DDBJ whole genome shotgun (WGS) entry which is preliminary data.</text>
</comment>
<evidence type="ECO:0000256" key="6">
    <source>
        <dbReference type="SAM" id="Phobius"/>
    </source>
</evidence>
<keyword evidence="9" id="KW-1185">Reference proteome</keyword>
<reference evidence="8" key="1">
    <citation type="submission" date="2019-12" db="EMBL/GenBank/DDBJ databases">
        <title>High-Quality draft genome sequences of three cyanobacteria isolated from the limestone walls of the Old Cathedral of Coimbra.</title>
        <authorList>
            <person name="Tiago I."/>
            <person name="Soares F."/>
            <person name="Portugal A."/>
        </authorList>
    </citation>
    <scope>NUCLEOTIDE SEQUENCE [LARGE SCALE GENOMIC DNA]</scope>
    <source>
        <strain evidence="8">C</strain>
    </source>
</reference>
<proteinExistence type="inferred from homology"/>
<gene>
    <name evidence="5" type="primary">vapC</name>
    <name evidence="8" type="ORF">GS597_07705</name>
</gene>
<name>A0A8K1ZZ72_9CYAN</name>
<dbReference type="GO" id="GO:0090729">
    <property type="term" value="F:toxin activity"/>
    <property type="evidence" value="ECO:0007669"/>
    <property type="project" value="UniProtKB-KW"/>
</dbReference>
<comment type="cofactor">
    <cofactor evidence="5">
        <name>Mg(2+)</name>
        <dbReference type="ChEBI" id="CHEBI:18420"/>
    </cofactor>
</comment>
<evidence type="ECO:0000256" key="4">
    <source>
        <dbReference type="ARBA" id="ARBA00022801"/>
    </source>
</evidence>
<dbReference type="InterPro" id="IPR022907">
    <property type="entry name" value="VapC_family"/>
</dbReference>
<dbReference type="Pfam" id="PF01850">
    <property type="entry name" value="PIN"/>
    <property type="match status" value="1"/>
</dbReference>
<feature type="binding site" evidence="5">
    <location>
        <position position="9"/>
    </location>
    <ligand>
        <name>Mg(2+)</name>
        <dbReference type="ChEBI" id="CHEBI:18420"/>
    </ligand>
</feature>
<feature type="transmembrane region" description="Helical" evidence="6">
    <location>
        <begin position="40"/>
        <end position="62"/>
    </location>
</feature>
<dbReference type="HAMAP" id="MF_00265">
    <property type="entry name" value="VapC_Nob1"/>
    <property type="match status" value="1"/>
</dbReference>
<evidence type="ECO:0000256" key="3">
    <source>
        <dbReference type="ARBA" id="ARBA00022723"/>
    </source>
</evidence>
<organism evidence="8 9">
    <name type="scientific">Petrachloros mirabilis ULC683</name>
    <dbReference type="NCBI Taxonomy" id="2781853"/>
    <lineage>
        <taxon>Bacteria</taxon>
        <taxon>Bacillati</taxon>
        <taxon>Cyanobacteriota</taxon>
        <taxon>Cyanophyceae</taxon>
        <taxon>Synechococcales</taxon>
        <taxon>Petrachlorosaceae</taxon>
        <taxon>Petrachloros</taxon>
        <taxon>Petrachloros mirabilis</taxon>
    </lineage>
</organism>
<dbReference type="PANTHER" id="PTHR38826">
    <property type="entry name" value="RIBONUCLEASE VAPC13"/>
    <property type="match status" value="1"/>
</dbReference>
<feature type="domain" description="PIN" evidence="7">
    <location>
        <begin position="7"/>
        <end position="130"/>
    </location>
</feature>
<sequence length="141" mass="16126">MTIERAFIDTNLFLRYLTNDLPEKADCVEDLLQRAALGEIILVTTSLVIAEIVWTLTSFYGLSREQIRDRVLAILNTPGLEIAEFDLLIEAATNYAAKNVDFIDAYNAAWMVQQQISTAYTFDRKHFSRFENITVKTLGER</sequence>
<keyword evidence="4 5" id="KW-0378">Hydrolase</keyword>
<evidence type="ECO:0000256" key="5">
    <source>
        <dbReference type="HAMAP-Rule" id="MF_00265"/>
    </source>
</evidence>
<dbReference type="GO" id="GO:0000287">
    <property type="term" value="F:magnesium ion binding"/>
    <property type="evidence" value="ECO:0007669"/>
    <property type="project" value="UniProtKB-UniRule"/>
</dbReference>
<keyword evidence="6" id="KW-0812">Transmembrane</keyword>
<keyword evidence="6" id="KW-0472">Membrane</keyword>